<dbReference type="AlphaFoldDB" id="A0A9P6UM72"/>
<accession>A0A9P6UM72</accession>
<evidence type="ECO:0000313" key="1">
    <source>
        <dbReference type="EMBL" id="KAG0311111.1"/>
    </source>
</evidence>
<dbReference type="OrthoDB" id="2418184at2759"/>
<keyword evidence="2" id="KW-1185">Reference proteome</keyword>
<organism evidence="1 2">
    <name type="scientific">Dissophora globulifera</name>
    <dbReference type="NCBI Taxonomy" id="979702"/>
    <lineage>
        <taxon>Eukaryota</taxon>
        <taxon>Fungi</taxon>
        <taxon>Fungi incertae sedis</taxon>
        <taxon>Mucoromycota</taxon>
        <taxon>Mortierellomycotina</taxon>
        <taxon>Mortierellomycetes</taxon>
        <taxon>Mortierellales</taxon>
        <taxon>Mortierellaceae</taxon>
        <taxon>Dissophora</taxon>
    </lineage>
</organism>
<dbReference type="SUPFAM" id="SSF52047">
    <property type="entry name" value="RNI-like"/>
    <property type="match status" value="1"/>
</dbReference>
<protein>
    <submittedName>
        <fullName evidence="1">Uncharacterized protein</fullName>
    </submittedName>
</protein>
<evidence type="ECO:0000313" key="2">
    <source>
        <dbReference type="Proteomes" id="UP000738325"/>
    </source>
</evidence>
<comment type="caution">
    <text evidence="1">The sequence shown here is derived from an EMBL/GenBank/DDBJ whole genome shotgun (WGS) entry which is preliminary data.</text>
</comment>
<proteinExistence type="predicted"/>
<dbReference type="InterPro" id="IPR032675">
    <property type="entry name" value="LRR_dom_sf"/>
</dbReference>
<sequence>MPDLPFDCIARAIEWVDSRQDLFNLLTVSKDIFPIAARRLYRDPIKSRTATFDDSVRKLVLLLLSLSPAGGERIDRIRQSNGLPPSGIPLDPPPMLDYLSLVKVVRWKGRIYRESQLMDVLGYWGEDLYMLLTWAFVGHRLDGVEEVEIDVEHREHYLDNAAKMTSLRKIWTRFGDSHDYKHMYDFSEAMIKAIQLHHGLYQLRECHMIPNPLVRGPGASDYDNEFREIDISGAQRVLSHLPPPRHYLTLPRPDGSTISLDQLFDPYMETIQDMSSMDAQYSALVWKAMIKAYAGQSPSQVLQRLRGMTSLNIDPETANGNDENLLAWATCEAKHHYHRPGGRQQVPLVPLQKLYIGYDGTDTNSTAPRARATTAKWKILQDGLLGFSGTLNCLSVLYPRSVDGMVDRSFTVPRPLHKLKALFLREMVIDPSVWDLAPNIERLSIRFSFPLFEVPAATAESQNDQNAIMTPMTVDTTTTTAAAGQQPQCQLPEFSFHCPRLTHLTLEDRAISLLDPNCLHHSPNLQKLEFLSGSLARKRIVDEGGDSDEAQVALRVLYPTRWTWDWSFPMLKRLTLQGDLHEFGFSLAILRSCPILSWIELTHRDATRRFPLRSKGILDVPLDNNNQKLPFTQSKLEIIHFANDWDIDPDELSCLLQALPGLKTMCMVESVRYAEGLGDRELIDITKSHPVLSHVVTNMVRTTEPASALGLSDIRDRYREETEAGIGVMYDGDGNAMPRKRRWVDYEFQGYGRHSLRLF</sequence>
<dbReference type="Proteomes" id="UP000738325">
    <property type="component" value="Unassembled WGS sequence"/>
</dbReference>
<name>A0A9P6UM72_9FUNG</name>
<dbReference type="Gene3D" id="3.80.10.10">
    <property type="entry name" value="Ribonuclease Inhibitor"/>
    <property type="match status" value="1"/>
</dbReference>
<gene>
    <name evidence="1" type="ORF">BGZ99_010370</name>
</gene>
<reference evidence="1" key="1">
    <citation type="journal article" date="2020" name="Fungal Divers.">
        <title>Resolving the Mortierellaceae phylogeny through synthesis of multi-gene phylogenetics and phylogenomics.</title>
        <authorList>
            <person name="Vandepol N."/>
            <person name="Liber J."/>
            <person name="Desiro A."/>
            <person name="Na H."/>
            <person name="Kennedy M."/>
            <person name="Barry K."/>
            <person name="Grigoriev I.V."/>
            <person name="Miller A.N."/>
            <person name="O'Donnell K."/>
            <person name="Stajich J.E."/>
            <person name="Bonito G."/>
        </authorList>
    </citation>
    <scope>NUCLEOTIDE SEQUENCE</scope>
    <source>
        <strain evidence="1">REB-010B</strain>
    </source>
</reference>
<dbReference type="EMBL" id="JAAAIP010000968">
    <property type="protein sequence ID" value="KAG0311111.1"/>
    <property type="molecule type" value="Genomic_DNA"/>
</dbReference>